<sequence length="100" mass="11262">MTTRSSKMTERDFLFLRSSNLRRKNRASTRRSLFVPCGLLISEDFGGGVNAAGFDQISRVYGGLPPHHTIVLAYLCYWIEKSSIFIGLIGLFGVIKDEFN</sequence>
<gene>
    <name evidence="2" type="ORF">LVIROSA_LOCUS13702</name>
</gene>
<feature type="transmembrane region" description="Helical" evidence="1">
    <location>
        <begin position="70"/>
        <end position="95"/>
    </location>
</feature>
<dbReference type="Proteomes" id="UP001157418">
    <property type="component" value="Unassembled WGS sequence"/>
</dbReference>
<keyword evidence="3" id="KW-1185">Reference proteome</keyword>
<organism evidence="2 3">
    <name type="scientific">Lactuca virosa</name>
    <dbReference type="NCBI Taxonomy" id="75947"/>
    <lineage>
        <taxon>Eukaryota</taxon>
        <taxon>Viridiplantae</taxon>
        <taxon>Streptophyta</taxon>
        <taxon>Embryophyta</taxon>
        <taxon>Tracheophyta</taxon>
        <taxon>Spermatophyta</taxon>
        <taxon>Magnoliopsida</taxon>
        <taxon>eudicotyledons</taxon>
        <taxon>Gunneridae</taxon>
        <taxon>Pentapetalae</taxon>
        <taxon>asterids</taxon>
        <taxon>campanulids</taxon>
        <taxon>Asterales</taxon>
        <taxon>Asteraceae</taxon>
        <taxon>Cichorioideae</taxon>
        <taxon>Cichorieae</taxon>
        <taxon>Lactucinae</taxon>
        <taxon>Lactuca</taxon>
    </lineage>
</organism>
<proteinExistence type="predicted"/>
<comment type="caution">
    <text evidence="2">The sequence shown here is derived from an EMBL/GenBank/DDBJ whole genome shotgun (WGS) entry which is preliminary data.</text>
</comment>
<evidence type="ECO:0000256" key="1">
    <source>
        <dbReference type="SAM" id="Phobius"/>
    </source>
</evidence>
<protein>
    <submittedName>
        <fullName evidence="2">Uncharacterized protein</fullName>
    </submittedName>
</protein>
<dbReference type="AlphaFoldDB" id="A0AAU9MLF6"/>
<keyword evidence="1" id="KW-1133">Transmembrane helix</keyword>
<accession>A0AAU9MLF6</accession>
<keyword evidence="1" id="KW-0472">Membrane</keyword>
<keyword evidence="1" id="KW-0812">Transmembrane</keyword>
<reference evidence="2 3" key="1">
    <citation type="submission" date="2022-01" db="EMBL/GenBank/DDBJ databases">
        <authorList>
            <person name="Xiong W."/>
            <person name="Schranz E."/>
        </authorList>
    </citation>
    <scope>NUCLEOTIDE SEQUENCE [LARGE SCALE GENOMIC DNA]</scope>
</reference>
<evidence type="ECO:0000313" key="2">
    <source>
        <dbReference type="EMBL" id="CAH1426632.1"/>
    </source>
</evidence>
<name>A0AAU9MLF6_9ASTR</name>
<dbReference type="EMBL" id="CAKMRJ010002223">
    <property type="protein sequence ID" value="CAH1426632.1"/>
    <property type="molecule type" value="Genomic_DNA"/>
</dbReference>
<evidence type="ECO:0000313" key="3">
    <source>
        <dbReference type="Proteomes" id="UP001157418"/>
    </source>
</evidence>